<dbReference type="SMART" id="SM00220">
    <property type="entry name" value="S_TKc"/>
    <property type="match status" value="1"/>
</dbReference>
<dbReference type="InterPro" id="IPR011990">
    <property type="entry name" value="TPR-like_helical_dom_sf"/>
</dbReference>
<name>A0ABV4GKK2_9BRAD</name>
<dbReference type="InterPro" id="IPR019734">
    <property type="entry name" value="TPR_rpt"/>
</dbReference>
<gene>
    <name evidence="4" type="ORF">ABH992_004881</name>
</gene>
<proteinExistence type="predicted"/>
<evidence type="ECO:0000259" key="3">
    <source>
        <dbReference type="PROSITE" id="PS50011"/>
    </source>
</evidence>
<dbReference type="PROSITE" id="PS00108">
    <property type="entry name" value="PROTEIN_KINASE_ST"/>
    <property type="match status" value="1"/>
</dbReference>
<dbReference type="InterPro" id="IPR008271">
    <property type="entry name" value="Ser/Thr_kinase_AS"/>
</dbReference>
<dbReference type="Proteomes" id="UP001565474">
    <property type="component" value="Unassembled WGS sequence"/>
</dbReference>
<dbReference type="InterPro" id="IPR000719">
    <property type="entry name" value="Prot_kinase_dom"/>
</dbReference>
<dbReference type="SUPFAM" id="SSF56112">
    <property type="entry name" value="Protein kinase-like (PK-like)"/>
    <property type="match status" value="1"/>
</dbReference>
<sequence>MAETEFGENSGPLRVSPQAARDIRFANGFRLLVEDVRHGGMGSVHIGALEGQQLRIAAKSFRDDLFLNTATRIAFLQEASIWSRLSGCPFVLPMMGSWKSTDNITYLIMPAVSPTEGGAISLRDRLTTNPGGLKDEEVFTVAAAIATAMDRAGKVVPGIVHGDLKPENILLLGGLPHVSDFGISVADTRGHGSAAGSPQYMSPQRFERDHRLCVSDDIFAFGRIVCECLTGATTCGSDADRSALTLDENDGSGSNNPHATRLTRALLDLAISCVARLPQDRPKDFSEVLDPIIKMGMKFAPDAFLKIVYVATELPSIAEGQLDARIPDLIENGDYHEALKLILTVPEVARTPEHWMWAGTASSLLNDDEAALQHFERCLSTNPSKATELLCKSEKGLSLRRLRRYDEAIKLFRSIVDQPTEADSPAAQANLAGTLLDAGKLDEASNRSTILTQQYPDDPGIWVLDGQIKSKRGDAEGARASFRRAVHLDPSNLMAQIELADILAIEYGDVRQALTHLDIAFTQGRHTPDLIFRLVAMNMVLQNVEETRELLEKVRASSPEIADSLLRHAVDYTRKIVRQREPRECGGQPNEVNISSSSLSGAEDGAQVPLPSPGEAEPSYRIVVLESGILLEETAQLPMIGFRAYQGPDIFAMDYYAEISQAYAEGFGKAFRQFSRGIVLQLGPQQMRNSLFRFVRCAHCHFTIFSNRSAGEQLPCGMCEQRGPLSPVIDPQLDQLASLCEAEAGLAREIVGGKPFAFAVALPNASYAASVISVCEQHGWTRSDEKGPIGSMLRFLSLQRGFKASLENRLLFTRSLPEDEISYGGTPESIQQLLMRLYPIAGRLSTASIDLDILQGEMIGGMPGIAQRIRAESGMRPTDPETLALLIECLVDHDHEEARNLVAFSQQIVGQDHPQLESARAFYALRSGEYAAACELFKKVKMKMPLDFGARAGLIDALKALGLEDDATSEMRELRAIGYRVGTRTI</sequence>
<dbReference type="RefSeq" id="WP_081493695.1">
    <property type="nucleotide sequence ID" value="NZ_JBGBYD010000002.1"/>
</dbReference>
<evidence type="ECO:0000256" key="2">
    <source>
        <dbReference type="SAM" id="MobiDB-lite"/>
    </source>
</evidence>
<comment type="caution">
    <text evidence="4">The sequence shown here is derived from an EMBL/GenBank/DDBJ whole genome shotgun (WGS) entry which is preliminary data.</text>
</comment>
<evidence type="ECO:0000313" key="5">
    <source>
        <dbReference type="Proteomes" id="UP001565474"/>
    </source>
</evidence>
<dbReference type="Gene3D" id="1.10.510.10">
    <property type="entry name" value="Transferase(Phosphotransferase) domain 1"/>
    <property type="match status" value="1"/>
</dbReference>
<dbReference type="InterPro" id="IPR051681">
    <property type="entry name" value="Ser/Thr_Kinases-Pseudokinases"/>
</dbReference>
<dbReference type="SMART" id="SM00028">
    <property type="entry name" value="TPR"/>
    <property type="match status" value="3"/>
</dbReference>
<dbReference type="GO" id="GO:0004674">
    <property type="term" value="F:protein serine/threonine kinase activity"/>
    <property type="evidence" value="ECO:0007669"/>
    <property type="project" value="UniProtKB-KW"/>
</dbReference>
<feature type="compositionally biased region" description="Polar residues" evidence="2">
    <location>
        <begin position="590"/>
        <end position="600"/>
    </location>
</feature>
<evidence type="ECO:0000313" key="4">
    <source>
        <dbReference type="EMBL" id="MEY9472482.1"/>
    </source>
</evidence>
<keyword evidence="4" id="KW-0723">Serine/threonine-protein kinase</keyword>
<feature type="region of interest" description="Disordered" evidence="2">
    <location>
        <begin position="579"/>
        <end position="614"/>
    </location>
</feature>
<dbReference type="Gene3D" id="1.25.40.10">
    <property type="entry name" value="Tetratricopeptide repeat domain"/>
    <property type="match status" value="1"/>
</dbReference>
<protein>
    <submittedName>
        <fullName evidence="4">Serine/threonine protein kinase/Flp pilus assembly protein TadD</fullName>
    </submittedName>
</protein>
<keyword evidence="5" id="KW-1185">Reference proteome</keyword>
<keyword evidence="4" id="KW-0808">Transferase</keyword>
<organism evidence="4 5">
    <name type="scientific">Bradyrhizobium yuanmingense</name>
    <dbReference type="NCBI Taxonomy" id="108015"/>
    <lineage>
        <taxon>Bacteria</taxon>
        <taxon>Pseudomonadati</taxon>
        <taxon>Pseudomonadota</taxon>
        <taxon>Alphaproteobacteria</taxon>
        <taxon>Hyphomicrobiales</taxon>
        <taxon>Nitrobacteraceae</taxon>
        <taxon>Bradyrhizobium</taxon>
    </lineage>
</organism>
<keyword evidence="1" id="KW-0802">TPR repeat</keyword>
<dbReference type="EMBL" id="JBGBZN010000002">
    <property type="protein sequence ID" value="MEY9472482.1"/>
    <property type="molecule type" value="Genomic_DNA"/>
</dbReference>
<keyword evidence="4" id="KW-0418">Kinase</keyword>
<accession>A0ABV4GKK2</accession>
<dbReference type="Pfam" id="PF14559">
    <property type="entry name" value="TPR_19"/>
    <property type="match status" value="1"/>
</dbReference>
<evidence type="ECO:0000256" key="1">
    <source>
        <dbReference type="PROSITE-ProRule" id="PRU00339"/>
    </source>
</evidence>
<dbReference type="Pfam" id="PF00069">
    <property type="entry name" value="Pkinase"/>
    <property type="match status" value="1"/>
</dbReference>
<dbReference type="PANTHER" id="PTHR44329">
    <property type="entry name" value="SERINE/THREONINE-PROTEIN KINASE TNNI3K-RELATED"/>
    <property type="match status" value="1"/>
</dbReference>
<feature type="repeat" description="TPR" evidence="1">
    <location>
        <begin position="459"/>
        <end position="492"/>
    </location>
</feature>
<dbReference type="SUPFAM" id="SSF48452">
    <property type="entry name" value="TPR-like"/>
    <property type="match status" value="3"/>
</dbReference>
<reference evidence="4 5" key="1">
    <citation type="submission" date="2024-07" db="EMBL/GenBank/DDBJ databases">
        <title>Genomic Encyclopedia of Type Strains, Phase V (KMG-V): Genome sequencing to study the core and pangenomes of soil and plant-associated prokaryotes.</title>
        <authorList>
            <person name="Whitman W."/>
        </authorList>
    </citation>
    <scope>NUCLEOTIDE SEQUENCE [LARGE SCALE GENOMIC DNA]</scope>
    <source>
        <strain evidence="4 5">USDA 222</strain>
    </source>
</reference>
<dbReference type="PROSITE" id="PS50011">
    <property type="entry name" value="PROTEIN_KINASE_DOM"/>
    <property type="match status" value="1"/>
</dbReference>
<dbReference type="PROSITE" id="PS50005">
    <property type="entry name" value="TPR"/>
    <property type="match status" value="2"/>
</dbReference>
<feature type="domain" description="Protein kinase" evidence="3">
    <location>
        <begin position="30"/>
        <end position="293"/>
    </location>
</feature>
<feature type="repeat" description="TPR" evidence="1">
    <location>
        <begin position="352"/>
        <end position="385"/>
    </location>
</feature>
<dbReference type="InterPro" id="IPR011009">
    <property type="entry name" value="Kinase-like_dom_sf"/>
</dbReference>